<dbReference type="InterPro" id="IPR040086">
    <property type="entry name" value="MJ0683-like"/>
</dbReference>
<feature type="region of interest" description="Disordered" evidence="4">
    <location>
        <begin position="293"/>
        <end position="319"/>
    </location>
</feature>
<dbReference type="Proteomes" id="UP000065807">
    <property type="component" value="Chromosome"/>
</dbReference>
<name>A0A0K2SQB7_LIMPI</name>
<dbReference type="GO" id="GO:0051536">
    <property type="term" value="F:iron-sulfur cluster binding"/>
    <property type="evidence" value="ECO:0007669"/>
    <property type="project" value="UniProtKB-KW"/>
</dbReference>
<dbReference type="InterPro" id="IPR007197">
    <property type="entry name" value="rSAM"/>
</dbReference>
<dbReference type="GO" id="GO:0046872">
    <property type="term" value="F:metal ion binding"/>
    <property type="evidence" value="ECO:0007669"/>
    <property type="project" value="UniProtKB-KW"/>
</dbReference>
<dbReference type="PANTHER" id="PTHR43432">
    <property type="entry name" value="SLR0285 PROTEIN"/>
    <property type="match status" value="1"/>
</dbReference>
<organism evidence="6 7">
    <name type="scientific">Limnochorda pilosa</name>
    <dbReference type="NCBI Taxonomy" id="1555112"/>
    <lineage>
        <taxon>Bacteria</taxon>
        <taxon>Bacillati</taxon>
        <taxon>Bacillota</taxon>
        <taxon>Limnochordia</taxon>
        <taxon>Limnochordales</taxon>
        <taxon>Limnochordaceae</taxon>
        <taxon>Limnochorda</taxon>
    </lineage>
</organism>
<evidence type="ECO:0000256" key="1">
    <source>
        <dbReference type="ARBA" id="ARBA00022723"/>
    </source>
</evidence>
<dbReference type="SFLD" id="SFLDS00029">
    <property type="entry name" value="Radical_SAM"/>
    <property type="match status" value="1"/>
</dbReference>
<evidence type="ECO:0000313" key="6">
    <source>
        <dbReference type="EMBL" id="BAS29320.1"/>
    </source>
</evidence>
<evidence type="ECO:0000313" key="7">
    <source>
        <dbReference type="Proteomes" id="UP000065807"/>
    </source>
</evidence>
<feature type="domain" description="Elp3/MiaA/NifB-like radical SAM core" evidence="5">
    <location>
        <begin position="27"/>
        <end position="256"/>
    </location>
</feature>
<dbReference type="RefSeq" id="WP_068140896.1">
    <property type="nucleotide sequence ID" value="NZ_AP014924.1"/>
</dbReference>
<evidence type="ECO:0000256" key="2">
    <source>
        <dbReference type="ARBA" id="ARBA00023004"/>
    </source>
</evidence>
<dbReference type="InterPro" id="IPR006638">
    <property type="entry name" value="Elp3/MiaA/NifB-like_rSAM"/>
</dbReference>
<reference evidence="7" key="1">
    <citation type="submission" date="2015-07" db="EMBL/GenBank/DDBJ databases">
        <title>Complete genome sequence and phylogenetic analysis of Limnochorda pilosa.</title>
        <authorList>
            <person name="Watanabe M."/>
            <person name="Kojima H."/>
            <person name="Fukui M."/>
        </authorList>
    </citation>
    <scope>NUCLEOTIDE SEQUENCE [LARGE SCALE GENOMIC DNA]</scope>
    <source>
        <strain evidence="7">HC45</strain>
    </source>
</reference>
<evidence type="ECO:0000256" key="3">
    <source>
        <dbReference type="ARBA" id="ARBA00023014"/>
    </source>
</evidence>
<keyword evidence="7" id="KW-1185">Reference proteome</keyword>
<dbReference type="EMBL" id="AP014924">
    <property type="protein sequence ID" value="BAS29320.1"/>
    <property type="molecule type" value="Genomic_DNA"/>
</dbReference>
<keyword evidence="3" id="KW-0411">Iron-sulfur</keyword>
<dbReference type="Pfam" id="PF04055">
    <property type="entry name" value="Radical_SAM"/>
    <property type="match status" value="1"/>
</dbReference>
<reference evidence="7" key="2">
    <citation type="journal article" date="2016" name="Int. J. Syst. Evol. Microbiol.">
        <title>Complete genome sequence and cell structure of Limnochorda pilosa, a Gram-negative spore-former within the phylum Firmicutes.</title>
        <authorList>
            <person name="Watanabe M."/>
            <person name="Kojima H."/>
            <person name="Fukui M."/>
        </authorList>
    </citation>
    <scope>NUCLEOTIDE SEQUENCE [LARGE SCALE GENOMIC DNA]</scope>
    <source>
        <strain evidence="7">HC45</strain>
    </source>
</reference>
<dbReference type="OrthoDB" id="9785699at2"/>
<dbReference type="KEGG" id="lpil:LIP_3508"/>
<dbReference type="STRING" id="1555112.LIP_3508"/>
<dbReference type="GO" id="GO:0003824">
    <property type="term" value="F:catalytic activity"/>
    <property type="evidence" value="ECO:0007669"/>
    <property type="project" value="InterPro"/>
</dbReference>
<dbReference type="InterPro" id="IPR058240">
    <property type="entry name" value="rSAM_sf"/>
</dbReference>
<dbReference type="CDD" id="cd01335">
    <property type="entry name" value="Radical_SAM"/>
    <property type="match status" value="1"/>
</dbReference>
<dbReference type="PANTHER" id="PTHR43432:SF3">
    <property type="entry name" value="SLR0285 PROTEIN"/>
    <property type="match status" value="1"/>
</dbReference>
<dbReference type="SMART" id="SM00729">
    <property type="entry name" value="Elp3"/>
    <property type="match status" value="1"/>
</dbReference>
<evidence type="ECO:0000256" key="4">
    <source>
        <dbReference type="SAM" id="MobiDB-lite"/>
    </source>
</evidence>
<keyword evidence="2" id="KW-0408">Iron</keyword>
<dbReference type="SFLD" id="SFLDG01084">
    <property type="entry name" value="Uncharacterised_Radical_SAM_Su"/>
    <property type="match status" value="1"/>
</dbReference>
<proteinExistence type="predicted"/>
<evidence type="ECO:0000259" key="5">
    <source>
        <dbReference type="SMART" id="SM00729"/>
    </source>
</evidence>
<gene>
    <name evidence="6" type="ORF">LIP_3508</name>
</gene>
<sequence>MARSRVQYVEILAASALNRVQAPGMPFRWSLNPYRGCSHGCAYCYARVTHTYLDLSAGDAFSTRILIKRNMPELLEQELSKPSWQREWVALGTATDAYQPAEGRYRITRAILESLLAHRTPVTLVTKSPLVLRDLDLLAELHRAAGVRVSISLVSLDRGLLRAVEPGAPPPSARLEALRRLNEGGVPAGLMLAPMLPGLTDGIASLSAVVQAAHRAGAASLGYQVLRLCEGAREVYLERLAELLPDLEAATRKLYRSGDYAPRSYQAAIGQRLRAILRRYPIPGPHTVYPAPTLYGGSQVHRPAPGSEARRGERRQGEVPLAVAGARADSRRPVQTVLAW</sequence>
<feature type="compositionally biased region" description="Basic and acidic residues" evidence="4">
    <location>
        <begin position="308"/>
        <end position="317"/>
    </location>
</feature>
<dbReference type="PATRIC" id="fig|1555112.3.peg.3546"/>
<dbReference type="Gene3D" id="3.80.30.30">
    <property type="match status" value="1"/>
</dbReference>
<dbReference type="SUPFAM" id="SSF102114">
    <property type="entry name" value="Radical SAM enzymes"/>
    <property type="match status" value="1"/>
</dbReference>
<dbReference type="AlphaFoldDB" id="A0A0K2SQB7"/>
<protein>
    <submittedName>
        <fullName evidence="6">Radical SAM protein</fullName>
    </submittedName>
</protein>
<keyword evidence="1" id="KW-0479">Metal-binding</keyword>
<accession>A0A0K2SQB7</accession>